<dbReference type="SUPFAM" id="SSF81383">
    <property type="entry name" value="F-box domain"/>
    <property type="match status" value="1"/>
</dbReference>
<protein>
    <recommendedName>
        <fullName evidence="1">F-box domain-containing protein</fullName>
    </recommendedName>
</protein>
<dbReference type="CDD" id="cd09917">
    <property type="entry name" value="F-box_SF"/>
    <property type="match status" value="1"/>
</dbReference>
<dbReference type="InterPro" id="IPR001810">
    <property type="entry name" value="F-box_dom"/>
</dbReference>
<organism evidence="2 3">
    <name type="scientific">Orbilia javanica</name>
    <dbReference type="NCBI Taxonomy" id="47235"/>
    <lineage>
        <taxon>Eukaryota</taxon>
        <taxon>Fungi</taxon>
        <taxon>Dikarya</taxon>
        <taxon>Ascomycota</taxon>
        <taxon>Pezizomycotina</taxon>
        <taxon>Orbiliomycetes</taxon>
        <taxon>Orbiliales</taxon>
        <taxon>Orbiliaceae</taxon>
        <taxon>Orbilia</taxon>
    </lineage>
</organism>
<name>A0AAN8RE73_9PEZI</name>
<evidence type="ECO:0000259" key="1">
    <source>
        <dbReference type="PROSITE" id="PS50181"/>
    </source>
</evidence>
<dbReference type="AlphaFoldDB" id="A0AAN8RE73"/>
<dbReference type="Gene3D" id="1.20.1280.50">
    <property type="match status" value="1"/>
</dbReference>
<keyword evidence="3" id="KW-1185">Reference proteome</keyword>
<feature type="domain" description="F-box" evidence="1">
    <location>
        <begin position="5"/>
        <end position="55"/>
    </location>
</feature>
<evidence type="ECO:0000313" key="3">
    <source>
        <dbReference type="Proteomes" id="UP001313282"/>
    </source>
</evidence>
<dbReference type="Pfam" id="PF12937">
    <property type="entry name" value="F-box-like"/>
    <property type="match status" value="1"/>
</dbReference>
<comment type="caution">
    <text evidence="2">The sequence shown here is derived from an EMBL/GenBank/DDBJ whole genome shotgun (WGS) entry which is preliminary data.</text>
</comment>
<evidence type="ECO:0000313" key="2">
    <source>
        <dbReference type="EMBL" id="KAK6347576.1"/>
    </source>
</evidence>
<proteinExistence type="predicted"/>
<dbReference type="EMBL" id="JAVHNR010000003">
    <property type="protein sequence ID" value="KAK6347576.1"/>
    <property type="molecule type" value="Genomic_DNA"/>
</dbReference>
<accession>A0AAN8RE73</accession>
<reference evidence="2 3" key="1">
    <citation type="submission" date="2019-10" db="EMBL/GenBank/DDBJ databases">
        <authorList>
            <person name="Palmer J.M."/>
        </authorList>
    </citation>
    <scope>NUCLEOTIDE SEQUENCE [LARGE SCALE GENOMIC DNA]</scope>
    <source>
        <strain evidence="2 3">TWF718</strain>
    </source>
</reference>
<dbReference type="InterPro" id="IPR036047">
    <property type="entry name" value="F-box-like_dom_sf"/>
</dbReference>
<dbReference type="Proteomes" id="UP001313282">
    <property type="component" value="Unassembled WGS sequence"/>
</dbReference>
<dbReference type="PROSITE" id="PS50181">
    <property type="entry name" value="FBOX"/>
    <property type="match status" value="1"/>
</dbReference>
<sequence>MAATTTTDIPLPNEILLKIFENINLAQSATAKIYNVMRVCKRWRELAGPLLYHRLYIDCRPTDREVTEDEEWTEAIYLPSIRSANIHFIPYKKMFLENSGLVRDLTMRFDDKESDTFDIEDLSKLTNTLKNFENVRTLQCVGSGSNVSCGRLWAFLDMAVQILPRLSCLIISREVNIDYWPGSPSKESEGVKELRRRFGSKGKLGTLKDIRVYLEVQRSRKSHVFELFGKLVETFGWEAAGMVSDIELRLLNYTQDLVYWKLDGKADWEPRDEDVNKSEFEGGWVVSGLRRLKFSDFDGRGLYVVESLIYADGFQKLRWLNIGYQNWVDWRERLNERLSKAPAPASPVFPSVESLGLFYAPVLKFTELLKILTDNKMTANDWVQGILAENSHFFPKLRELRGADEYVAIVCKVGIAQEGELHAVSEVRQLGSDWASSDELLWWRPEPYYG</sequence>
<gene>
    <name evidence="2" type="ORF">TWF718_005414</name>
</gene>